<dbReference type="InParanoid" id="A0A2P5F8N5"/>
<evidence type="ECO:0000313" key="1">
    <source>
        <dbReference type="EMBL" id="PON94139.1"/>
    </source>
</evidence>
<reference evidence="2" key="1">
    <citation type="submission" date="2016-06" db="EMBL/GenBank/DDBJ databases">
        <title>Parallel loss of symbiosis genes in relatives of nitrogen-fixing non-legume Parasponia.</title>
        <authorList>
            <person name="Van Velzen R."/>
            <person name="Holmer R."/>
            <person name="Bu F."/>
            <person name="Rutten L."/>
            <person name="Van Zeijl A."/>
            <person name="Liu W."/>
            <person name="Santuari L."/>
            <person name="Cao Q."/>
            <person name="Sharma T."/>
            <person name="Shen D."/>
            <person name="Roswanjaya Y."/>
            <person name="Wardhani T."/>
            <person name="Kalhor M.S."/>
            <person name="Jansen J."/>
            <person name="Van den Hoogen J."/>
            <person name="Gungor B."/>
            <person name="Hartog M."/>
            <person name="Hontelez J."/>
            <person name="Verver J."/>
            <person name="Yang W.-C."/>
            <person name="Schijlen E."/>
            <person name="Repin R."/>
            <person name="Schilthuizen M."/>
            <person name="Schranz E."/>
            <person name="Heidstra R."/>
            <person name="Miyata K."/>
            <person name="Fedorova E."/>
            <person name="Kohlen W."/>
            <person name="Bisseling T."/>
            <person name="Smit S."/>
            <person name="Geurts R."/>
        </authorList>
    </citation>
    <scope>NUCLEOTIDE SEQUENCE [LARGE SCALE GENOMIC DNA]</scope>
    <source>
        <strain evidence="2">cv. RG33-2</strain>
    </source>
</reference>
<gene>
    <name evidence="1" type="ORF">TorRG33x02_101780</name>
</gene>
<organism evidence="1 2">
    <name type="scientific">Trema orientale</name>
    <name type="common">Charcoal tree</name>
    <name type="synonym">Celtis orientalis</name>
    <dbReference type="NCBI Taxonomy" id="63057"/>
    <lineage>
        <taxon>Eukaryota</taxon>
        <taxon>Viridiplantae</taxon>
        <taxon>Streptophyta</taxon>
        <taxon>Embryophyta</taxon>
        <taxon>Tracheophyta</taxon>
        <taxon>Spermatophyta</taxon>
        <taxon>Magnoliopsida</taxon>
        <taxon>eudicotyledons</taxon>
        <taxon>Gunneridae</taxon>
        <taxon>Pentapetalae</taxon>
        <taxon>rosids</taxon>
        <taxon>fabids</taxon>
        <taxon>Rosales</taxon>
        <taxon>Cannabaceae</taxon>
        <taxon>Trema</taxon>
    </lineage>
</organism>
<proteinExistence type="predicted"/>
<accession>A0A2P5F8N5</accession>
<name>A0A2P5F8N5_TREOI</name>
<dbReference type="Proteomes" id="UP000237000">
    <property type="component" value="Unassembled WGS sequence"/>
</dbReference>
<dbReference type="AlphaFoldDB" id="A0A2P5F8N5"/>
<protein>
    <submittedName>
        <fullName evidence="1">Uncharacterized protein</fullName>
    </submittedName>
</protein>
<comment type="caution">
    <text evidence="1">The sequence shown here is derived from an EMBL/GenBank/DDBJ whole genome shotgun (WGS) entry which is preliminary data.</text>
</comment>
<dbReference type="EMBL" id="JXTC01000054">
    <property type="protein sequence ID" value="PON94139.1"/>
    <property type="molecule type" value="Genomic_DNA"/>
</dbReference>
<keyword evidence="2" id="KW-1185">Reference proteome</keyword>
<evidence type="ECO:0000313" key="2">
    <source>
        <dbReference type="Proteomes" id="UP000237000"/>
    </source>
</evidence>
<sequence length="61" mass="6531">MAANPITCCHVVNCQIVDTHVVGPVNSCRPIIGFTNLVSPTTEPAWVSGSSQRIRTRLPGQ</sequence>